<dbReference type="Proteomes" id="UP000197157">
    <property type="component" value="Plasmid unnamed1"/>
</dbReference>
<dbReference type="Pfam" id="PF03628">
    <property type="entry name" value="PapG_C"/>
    <property type="match status" value="1"/>
</dbReference>
<sequence>MTLTGMPASGERSCDSVGTTYQWRTILKNTEITMKIPSGILPGHYTGAITGAFASSIINTDTTPIHFTVEDFLRSATKNLTINYDINITNVCNPSDSTVNINHGMLSPLAVVNSTVKKEMNLVCTNFTPVSLQLIWLTPSSDSYEYSDFVSVGLGKNIESRLSIILNGVKYKEIKANLEKNTPLTFQVNSELKLVNGKINSGAFTGNAVLKIDYI</sequence>
<dbReference type="AlphaFoldDB" id="A0A241PXH6"/>
<dbReference type="GO" id="GO:0009289">
    <property type="term" value="C:pilus"/>
    <property type="evidence" value="ECO:0007669"/>
    <property type="project" value="InterPro"/>
</dbReference>
<protein>
    <recommendedName>
        <fullName evidence="1">PapG chaperone-binding domain-containing protein</fullName>
    </recommendedName>
</protein>
<dbReference type="GO" id="GO:0007155">
    <property type="term" value="P:cell adhesion"/>
    <property type="evidence" value="ECO:0007669"/>
    <property type="project" value="InterPro"/>
</dbReference>
<dbReference type="Gene3D" id="2.60.40.1090">
    <property type="entry name" value="Fimbrial-type adhesion domain"/>
    <property type="match status" value="1"/>
</dbReference>
<name>A0A241PXH6_SALET</name>
<feature type="domain" description="PapG chaperone-binding" evidence="1">
    <location>
        <begin position="115"/>
        <end position="210"/>
    </location>
</feature>
<geneLocation type="plasmid" evidence="2">
    <name>unnamed1</name>
</geneLocation>
<evidence type="ECO:0000313" key="3">
    <source>
        <dbReference type="Proteomes" id="UP000197157"/>
    </source>
</evidence>
<reference evidence="2 3" key="1">
    <citation type="submission" date="2017-06" db="EMBL/GenBank/DDBJ databases">
        <title>Salmonella reference genomes for public health.</title>
        <authorList>
            <person name="Robertson J."/>
            <person name="Yoshida C."/>
            <person name="Gurnik S."/>
            <person name="Nash J."/>
        </authorList>
    </citation>
    <scope>NUCLEOTIDE SEQUENCE [LARGE SCALE GENOMIC DNA]</scope>
    <source>
        <strain evidence="2 3">S-1643</strain>
        <plasmid evidence="3">Plasmid unnamed1</plasmid>
    </source>
</reference>
<keyword evidence="2" id="KW-0614">Plasmid</keyword>
<dbReference type="InterPro" id="IPR036937">
    <property type="entry name" value="Adhesion_dom_fimbrial_sf"/>
</dbReference>
<dbReference type="InterPro" id="IPR005309">
    <property type="entry name" value="PapG_chaper-bd_C"/>
</dbReference>
<evidence type="ECO:0000313" key="2">
    <source>
        <dbReference type="EMBL" id="ASG19081.1"/>
    </source>
</evidence>
<organism evidence="2 3">
    <name type="scientific">Salmonella enterica subsp. enterica serovar Macclesfield str. S-1643</name>
    <dbReference type="NCBI Taxonomy" id="1242107"/>
    <lineage>
        <taxon>Bacteria</taxon>
        <taxon>Pseudomonadati</taxon>
        <taxon>Pseudomonadota</taxon>
        <taxon>Gammaproteobacteria</taxon>
        <taxon>Enterobacterales</taxon>
        <taxon>Enterobacteriaceae</taxon>
        <taxon>Salmonella</taxon>
    </lineage>
</organism>
<proteinExistence type="predicted"/>
<dbReference type="EMBL" id="CP022118">
    <property type="protein sequence ID" value="ASG19081.1"/>
    <property type="molecule type" value="Genomic_DNA"/>
</dbReference>
<evidence type="ECO:0000259" key="1">
    <source>
        <dbReference type="Pfam" id="PF03628"/>
    </source>
</evidence>
<accession>A0A241PXH6</accession>
<gene>
    <name evidence="2" type="ORF">LFZ25_24815</name>
</gene>